<accession>A0AAD5WSP0</accession>
<dbReference type="Proteomes" id="UP001201980">
    <property type="component" value="Unassembled WGS sequence"/>
</dbReference>
<feature type="region of interest" description="Disordered" evidence="1">
    <location>
        <begin position="177"/>
        <end position="257"/>
    </location>
</feature>
<evidence type="ECO:0000256" key="1">
    <source>
        <dbReference type="SAM" id="MobiDB-lite"/>
    </source>
</evidence>
<keyword evidence="3" id="KW-1185">Reference proteome</keyword>
<organism evidence="2 3">
    <name type="scientific">Zalerion maritima</name>
    <dbReference type="NCBI Taxonomy" id="339359"/>
    <lineage>
        <taxon>Eukaryota</taxon>
        <taxon>Fungi</taxon>
        <taxon>Dikarya</taxon>
        <taxon>Ascomycota</taxon>
        <taxon>Pezizomycotina</taxon>
        <taxon>Sordariomycetes</taxon>
        <taxon>Lulworthiomycetidae</taxon>
        <taxon>Lulworthiales</taxon>
        <taxon>Lulworthiaceae</taxon>
        <taxon>Zalerion</taxon>
    </lineage>
</organism>
<feature type="compositionally biased region" description="Acidic residues" evidence="1">
    <location>
        <begin position="220"/>
        <end position="239"/>
    </location>
</feature>
<proteinExistence type="predicted"/>
<dbReference type="AlphaFoldDB" id="A0AAD5WSP0"/>
<comment type="caution">
    <text evidence="2">The sequence shown here is derived from an EMBL/GenBank/DDBJ whole genome shotgun (WGS) entry which is preliminary data.</text>
</comment>
<sequence>MKTIDGTRQYSVPIWLVLKKSQLALLPCLRALAASLPRVAELLGAAELGHDCHSFDTSHDEPLPPSDQNTEKKQGLSRLGNYARPRAWSVQTLHNTTLVAITVAPRADISTNSAATKTCFASLKSARDLRSHVRACQFEANQLSTRIQEVQLHLPAADGKHSNGCNDGSTISHVRTAIDVDDDGNNGDDGDNGDDGNDDDYDSDNSDNGYDGNGSHDGSDDGDDGEDADKDDDDGDEDGIKDNLSAQLGKGQSVRCPHPGCKRNTIFKSIGHVLRHYTIPHVRCSELCVYYREPFTHARKYISHKCKFRGRNKAKALQAKEQRSQLRKLAKTRPDRERTFYKRLKRIESKDRRRQSHSSLERDRKGIVQII</sequence>
<evidence type="ECO:0000313" key="2">
    <source>
        <dbReference type="EMBL" id="KAJ2902717.1"/>
    </source>
</evidence>
<name>A0AAD5WSP0_9PEZI</name>
<gene>
    <name evidence="2" type="ORF">MKZ38_000196</name>
</gene>
<feature type="region of interest" description="Disordered" evidence="1">
    <location>
        <begin position="55"/>
        <end position="76"/>
    </location>
</feature>
<feature type="compositionally biased region" description="Acidic residues" evidence="1">
    <location>
        <begin position="179"/>
        <end position="205"/>
    </location>
</feature>
<dbReference type="EMBL" id="JAKWBI020000104">
    <property type="protein sequence ID" value="KAJ2902717.1"/>
    <property type="molecule type" value="Genomic_DNA"/>
</dbReference>
<reference evidence="2" key="1">
    <citation type="submission" date="2022-07" db="EMBL/GenBank/DDBJ databases">
        <title>Draft genome sequence of Zalerion maritima ATCC 34329, a (micro)plastics degrading marine fungus.</title>
        <authorList>
            <person name="Paco A."/>
            <person name="Goncalves M.F.M."/>
            <person name="Rocha-Santos T.A.P."/>
            <person name="Alves A."/>
        </authorList>
    </citation>
    <scope>NUCLEOTIDE SEQUENCE</scope>
    <source>
        <strain evidence="2">ATCC 34329</strain>
    </source>
</reference>
<evidence type="ECO:0000313" key="3">
    <source>
        <dbReference type="Proteomes" id="UP001201980"/>
    </source>
</evidence>
<protein>
    <submittedName>
        <fullName evidence="2">Uncharacterized protein</fullName>
    </submittedName>
</protein>